<organism evidence="2 3">
    <name type="scientific">Corynebacterium ammoniagenes DSM 20306</name>
    <dbReference type="NCBI Taxonomy" id="649754"/>
    <lineage>
        <taxon>Bacteria</taxon>
        <taxon>Bacillati</taxon>
        <taxon>Actinomycetota</taxon>
        <taxon>Actinomycetes</taxon>
        <taxon>Mycobacteriales</taxon>
        <taxon>Corynebacteriaceae</taxon>
        <taxon>Corynebacterium</taxon>
    </lineage>
</organism>
<reference evidence="2 3" key="1">
    <citation type="submission" date="2010-04" db="EMBL/GenBank/DDBJ databases">
        <authorList>
            <person name="Weinstock G."/>
            <person name="Sodergren E."/>
            <person name="Clifton S."/>
            <person name="Fulton L."/>
            <person name="Fulton B."/>
            <person name="Courtney L."/>
            <person name="Fronick C."/>
            <person name="Harrison M."/>
            <person name="Strong C."/>
            <person name="Farmer C."/>
            <person name="Delahaunty K."/>
            <person name="Markovic C."/>
            <person name="Hall O."/>
            <person name="Minx P."/>
            <person name="Tomlinson C."/>
            <person name="Mitreva M."/>
            <person name="Hou S."/>
            <person name="Wollam A."/>
            <person name="Pepin K.H."/>
            <person name="Johnson M."/>
            <person name="Bhonagiri V."/>
            <person name="Zhang X."/>
            <person name="Suruliraj S."/>
            <person name="Warren W."/>
            <person name="Chinwalla A."/>
            <person name="Mardis E.R."/>
            <person name="Wilson R.K."/>
        </authorList>
    </citation>
    <scope>NUCLEOTIDE SEQUENCE [LARGE SCALE GENOMIC DNA]</scope>
    <source>
        <strain evidence="2 3">DSM 20306</strain>
    </source>
</reference>
<accession>A0ABN0AFY7</accession>
<evidence type="ECO:0000256" key="1">
    <source>
        <dbReference type="SAM" id="MobiDB-lite"/>
    </source>
</evidence>
<dbReference type="EMBL" id="ADNS01000007">
    <property type="protein sequence ID" value="EFG81734.1"/>
    <property type="molecule type" value="Genomic_DNA"/>
</dbReference>
<gene>
    <name evidence="2" type="ORF">HMPREF0281_01096</name>
</gene>
<feature type="region of interest" description="Disordered" evidence="1">
    <location>
        <begin position="1"/>
        <end position="28"/>
    </location>
</feature>
<feature type="compositionally biased region" description="Polar residues" evidence="1">
    <location>
        <begin position="18"/>
        <end position="28"/>
    </location>
</feature>
<proteinExistence type="predicted"/>
<sequence length="45" mass="5249">MSRSLPEKEHEDHPEARTPQSSQITGTTPSFSTIFKILHHYYLHL</sequence>
<evidence type="ECO:0000313" key="2">
    <source>
        <dbReference type="EMBL" id="EFG81734.1"/>
    </source>
</evidence>
<evidence type="ECO:0000313" key="3">
    <source>
        <dbReference type="Proteomes" id="UP000006015"/>
    </source>
</evidence>
<name>A0ABN0AFY7_CORAM</name>
<dbReference type="Proteomes" id="UP000006015">
    <property type="component" value="Unassembled WGS sequence"/>
</dbReference>
<comment type="caution">
    <text evidence="2">The sequence shown here is derived from an EMBL/GenBank/DDBJ whole genome shotgun (WGS) entry which is preliminary data.</text>
</comment>
<protein>
    <submittedName>
        <fullName evidence="2">Uncharacterized protein</fullName>
    </submittedName>
</protein>
<feature type="compositionally biased region" description="Basic and acidic residues" evidence="1">
    <location>
        <begin position="1"/>
        <end position="16"/>
    </location>
</feature>
<keyword evidence="3" id="KW-1185">Reference proteome</keyword>